<keyword evidence="6 14" id="KW-0479">Metal-binding</keyword>
<feature type="transmembrane region" description="Helical" evidence="14">
    <location>
        <begin position="369"/>
        <end position="389"/>
    </location>
</feature>
<keyword evidence="18" id="KW-1185">Reference proteome</keyword>
<evidence type="ECO:0000256" key="14">
    <source>
        <dbReference type="RuleBase" id="RU362081"/>
    </source>
</evidence>
<keyword evidence="10 14" id="KW-1133">Transmembrane helix</keyword>
<dbReference type="EMBL" id="JBEWSZ010000002">
    <property type="protein sequence ID" value="MET2830836.1"/>
    <property type="molecule type" value="Genomic_DNA"/>
</dbReference>
<dbReference type="PROSITE" id="PS50846">
    <property type="entry name" value="HMA_2"/>
    <property type="match status" value="1"/>
</dbReference>
<dbReference type="InterPro" id="IPR036412">
    <property type="entry name" value="HAD-like_sf"/>
</dbReference>
<keyword evidence="7 14" id="KW-0547">Nucleotide-binding</keyword>
<evidence type="ECO:0000313" key="18">
    <source>
        <dbReference type="Proteomes" id="UP001548832"/>
    </source>
</evidence>
<dbReference type="PROSITE" id="PS01047">
    <property type="entry name" value="HMA_1"/>
    <property type="match status" value="1"/>
</dbReference>
<dbReference type="Pfam" id="PF00403">
    <property type="entry name" value="HMA"/>
    <property type="match status" value="1"/>
</dbReference>
<keyword evidence="3 14" id="KW-1003">Cell membrane</keyword>
<evidence type="ECO:0000256" key="3">
    <source>
        <dbReference type="ARBA" id="ARBA00022475"/>
    </source>
</evidence>
<evidence type="ECO:0000313" key="17">
    <source>
        <dbReference type="EMBL" id="MET2830836.1"/>
    </source>
</evidence>
<keyword evidence="5 14" id="KW-0812">Transmembrane</keyword>
<feature type="region of interest" description="Disordered" evidence="15">
    <location>
        <begin position="77"/>
        <end position="134"/>
    </location>
</feature>
<dbReference type="NCBIfam" id="TIGR01512">
    <property type="entry name" value="ATPase-IB2_Cd"/>
    <property type="match status" value="1"/>
</dbReference>
<comment type="catalytic activity">
    <reaction evidence="13">
        <text>Zn(2+)(in) + ATP + H2O = Zn(2+)(out) + ADP + phosphate + H(+)</text>
        <dbReference type="Rhea" id="RHEA:20621"/>
        <dbReference type="ChEBI" id="CHEBI:15377"/>
        <dbReference type="ChEBI" id="CHEBI:15378"/>
        <dbReference type="ChEBI" id="CHEBI:29105"/>
        <dbReference type="ChEBI" id="CHEBI:30616"/>
        <dbReference type="ChEBI" id="CHEBI:43474"/>
        <dbReference type="ChEBI" id="CHEBI:456216"/>
        <dbReference type="EC" id="7.2.2.12"/>
    </reaction>
</comment>
<dbReference type="InterPro" id="IPR023299">
    <property type="entry name" value="ATPase_P-typ_cyto_dom_N"/>
</dbReference>
<evidence type="ECO:0000256" key="10">
    <source>
        <dbReference type="ARBA" id="ARBA00022989"/>
    </source>
</evidence>
<feature type="transmembrane region" description="Helical" evidence="14">
    <location>
        <begin position="170"/>
        <end position="188"/>
    </location>
</feature>
<evidence type="ECO:0000256" key="15">
    <source>
        <dbReference type="SAM" id="MobiDB-lite"/>
    </source>
</evidence>
<gene>
    <name evidence="17" type="ORF">ABVQ20_27990</name>
</gene>
<dbReference type="SUPFAM" id="SSF81660">
    <property type="entry name" value="Metal cation-transporting ATPase, ATP-binding domain N"/>
    <property type="match status" value="1"/>
</dbReference>
<evidence type="ECO:0000259" key="16">
    <source>
        <dbReference type="PROSITE" id="PS50846"/>
    </source>
</evidence>
<evidence type="ECO:0000256" key="11">
    <source>
        <dbReference type="ARBA" id="ARBA00023136"/>
    </source>
</evidence>
<feature type="transmembrane region" description="Helical" evidence="14">
    <location>
        <begin position="401"/>
        <end position="425"/>
    </location>
</feature>
<dbReference type="PRINTS" id="PR00119">
    <property type="entry name" value="CATATPASE"/>
</dbReference>
<dbReference type="SUPFAM" id="SSF55008">
    <property type="entry name" value="HMA, heavy metal-associated domain"/>
    <property type="match status" value="1"/>
</dbReference>
<dbReference type="InterPro" id="IPR001757">
    <property type="entry name" value="P_typ_ATPase"/>
</dbReference>
<dbReference type="InterPro" id="IPR027256">
    <property type="entry name" value="P-typ_ATPase_IB"/>
</dbReference>
<evidence type="ECO:0000256" key="9">
    <source>
        <dbReference type="ARBA" id="ARBA00022967"/>
    </source>
</evidence>
<sequence length="754" mass="77868">MTAPLKQTRFKIGGMDCASCAAKIDTAVRRLDGVADVSVSVTGASMTVSHGGPLPEDKVLQQVARLGYGIVKAEARTGGHASTAKAHDHAHRDHDHEGHDHDHEGHDHKGHDHGVKPAGQQAAGSTHLHNDAEPGQAWWRSRRAMLTLGCAAALLAAYAIGHLFPVAERWAFLAALLVGLVPIARRALMAALAGTPFSIEMLMTIAAVGAVMIGATEEAAAVVVLFLIGEMLEGVAAGRARASIQGLADLVPKVALVERAGGTVEIPAEQLGVGDIIVVRPGDRIPADGEIIEGSSDIDEAPVTGESTPKRKSVAETVFAGTISTDGVLKVRVTAAASDNTIARVVRLVEEAQEAKAPTERFIDRFSRYYTPAVLVVGGLVALLPPLLMGGDWNEWIYKGLAILLIGCPCALVISTPAAIAAGLATGARRGLLMKGGSVLEGFSKITAVAFDKTGTLTQGKPVVTDVVAYGRDERDALALAASLEQGSSHPLAVAILGKAEAEKIKVTPALAAKAISGKGVEGSVGGVAVFLGSGQAAAERADMTEAQRFAIESLNGQGKTVSVLVADGAVAGLIAMRDEPRPDAAAGITALKGGGIRAVMLTGDNRRTAEAIAASLGIEARAELLPQDKQRIVGELQREGLKVAKVGDGINDAPALAAADIGIAMGGGTDVALETADAAILHGRVTDVWRMVRLSRSVMANIRQNITVALGLKAVFLVTTIAGITGLWPAILADTGATVLVTANAMRLLRWRG</sequence>
<dbReference type="InterPro" id="IPR008250">
    <property type="entry name" value="ATPase_P-typ_transduc_dom_A_sf"/>
</dbReference>
<dbReference type="Gene3D" id="3.40.50.1000">
    <property type="entry name" value="HAD superfamily/HAD-like"/>
    <property type="match status" value="1"/>
</dbReference>
<protein>
    <recommendedName>
        <fullName evidence="12">P-type Zn(2+) transporter</fullName>
        <ecNumber evidence="12">7.2.2.12</ecNumber>
    </recommendedName>
</protein>
<dbReference type="NCBIfam" id="TIGR01525">
    <property type="entry name" value="ATPase-IB_hvy"/>
    <property type="match status" value="1"/>
</dbReference>
<name>A0ABV2DLF1_9HYPH</name>
<evidence type="ECO:0000256" key="7">
    <source>
        <dbReference type="ARBA" id="ARBA00022741"/>
    </source>
</evidence>
<dbReference type="Gene3D" id="3.40.1110.10">
    <property type="entry name" value="Calcium-transporting ATPase, cytoplasmic domain N"/>
    <property type="match status" value="1"/>
</dbReference>
<dbReference type="CDD" id="cd00371">
    <property type="entry name" value="HMA"/>
    <property type="match status" value="1"/>
</dbReference>
<dbReference type="Gene3D" id="3.30.70.100">
    <property type="match status" value="1"/>
</dbReference>
<evidence type="ECO:0000256" key="6">
    <source>
        <dbReference type="ARBA" id="ARBA00022723"/>
    </source>
</evidence>
<dbReference type="PANTHER" id="PTHR48085">
    <property type="entry name" value="CADMIUM/ZINC-TRANSPORTING ATPASE HMA2-RELATED"/>
    <property type="match status" value="1"/>
</dbReference>
<dbReference type="InterPro" id="IPR006121">
    <property type="entry name" value="HMA_dom"/>
</dbReference>
<feature type="domain" description="HMA" evidence="16">
    <location>
        <begin position="6"/>
        <end position="71"/>
    </location>
</feature>
<dbReference type="InterPro" id="IPR059000">
    <property type="entry name" value="ATPase_P-type_domA"/>
</dbReference>
<dbReference type="PROSITE" id="PS00154">
    <property type="entry name" value="ATPASE_E1_E2"/>
    <property type="match status" value="1"/>
</dbReference>
<dbReference type="InterPro" id="IPR023214">
    <property type="entry name" value="HAD_sf"/>
</dbReference>
<dbReference type="Gene3D" id="2.70.150.10">
    <property type="entry name" value="Calcium-transporting ATPase, cytoplasmic transduction domain A"/>
    <property type="match status" value="1"/>
</dbReference>
<dbReference type="NCBIfam" id="TIGR01494">
    <property type="entry name" value="ATPase_P-type"/>
    <property type="match status" value="1"/>
</dbReference>
<dbReference type="PANTHER" id="PTHR48085:SF5">
    <property type="entry name" value="CADMIUM_ZINC-TRANSPORTING ATPASE HMA4-RELATED"/>
    <property type="match status" value="1"/>
</dbReference>
<comment type="subcellular location">
    <subcellularLocation>
        <location evidence="1">Cell membrane</location>
        <topology evidence="1">Multi-pass membrane protein</topology>
    </subcellularLocation>
</comment>
<evidence type="ECO:0000256" key="2">
    <source>
        <dbReference type="ARBA" id="ARBA00006024"/>
    </source>
</evidence>
<dbReference type="Proteomes" id="UP001548832">
    <property type="component" value="Unassembled WGS sequence"/>
</dbReference>
<dbReference type="RefSeq" id="WP_354462898.1">
    <property type="nucleotide sequence ID" value="NZ_JBEWSZ010000002.1"/>
</dbReference>
<dbReference type="NCBIfam" id="TIGR01511">
    <property type="entry name" value="ATPase-IB1_Cu"/>
    <property type="match status" value="1"/>
</dbReference>
<dbReference type="SFLD" id="SFLDS00003">
    <property type="entry name" value="Haloacid_Dehalogenase"/>
    <property type="match status" value="1"/>
</dbReference>
<keyword evidence="8 14" id="KW-0067">ATP-binding</keyword>
<organism evidence="17 18">
    <name type="scientific">Mesorhizobium shangrilense</name>
    <dbReference type="NCBI Taxonomy" id="460060"/>
    <lineage>
        <taxon>Bacteria</taxon>
        <taxon>Pseudomonadati</taxon>
        <taxon>Pseudomonadota</taxon>
        <taxon>Alphaproteobacteria</taxon>
        <taxon>Hyphomicrobiales</taxon>
        <taxon>Phyllobacteriaceae</taxon>
        <taxon>Mesorhizobium</taxon>
    </lineage>
</organism>
<evidence type="ECO:0000256" key="1">
    <source>
        <dbReference type="ARBA" id="ARBA00004651"/>
    </source>
</evidence>
<dbReference type="SUPFAM" id="SSF81665">
    <property type="entry name" value="Calcium ATPase, transmembrane domain M"/>
    <property type="match status" value="1"/>
</dbReference>
<dbReference type="SUPFAM" id="SSF81653">
    <property type="entry name" value="Calcium ATPase, transduction domain A"/>
    <property type="match status" value="1"/>
</dbReference>
<keyword evidence="11 14" id="KW-0472">Membrane</keyword>
<keyword evidence="9" id="KW-1278">Translocase</keyword>
<dbReference type="Pfam" id="PF00122">
    <property type="entry name" value="E1-E2_ATPase"/>
    <property type="match status" value="1"/>
</dbReference>
<proteinExistence type="inferred from homology"/>
<dbReference type="InterPro" id="IPR017969">
    <property type="entry name" value="Heavy-metal-associated_CS"/>
</dbReference>
<feature type="transmembrane region" description="Helical" evidence="14">
    <location>
        <begin position="144"/>
        <end position="164"/>
    </location>
</feature>
<dbReference type="InterPro" id="IPR018303">
    <property type="entry name" value="ATPase_P-typ_P_site"/>
</dbReference>
<reference evidence="17 18" key="1">
    <citation type="submission" date="2024-06" db="EMBL/GenBank/DDBJ databases">
        <authorList>
            <person name="Kim D.-U."/>
        </authorList>
    </citation>
    <scope>NUCLEOTIDE SEQUENCE [LARGE SCALE GENOMIC DNA]</scope>
    <source>
        <strain evidence="17 18">KACC15460</strain>
    </source>
</reference>
<feature type="compositionally biased region" description="Basic and acidic residues" evidence="15">
    <location>
        <begin position="85"/>
        <end position="115"/>
    </location>
</feature>
<evidence type="ECO:0000256" key="12">
    <source>
        <dbReference type="ARBA" id="ARBA00039097"/>
    </source>
</evidence>
<dbReference type="EC" id="7.2.2.12" evidence="12"/>
<evidence type="ECO:0000256" key="13">
    <source>
        <dbReference type="ARBA" id="ARBA00047308"/>
    </source>
</evidence>
<dbReference type="SFLD" id="SFLDF00027">
    <property type="entry name" value="p-type_atpase"/>
    <property type="match status" value="1"/>
</dbReference>
<evidence type="ECO:0000256" key="5">
    <source>
        <dbReference type="ARBA" id="ARBA00022692"/>
    </source>
</evidence>
<dbReference type="PRINTS" id="PR00941">
    <property type="entry name" value="CDATPASE"/>
</dbReference>
<dbReference type="InterPro" id="IPR044492">
    <property type="entry name" value="P_typ_ATPase_HD_dom"/>
</dbReference>
<dbReference type="InterPro" id="IPR051014">
    <property type="entry name" value="Cation_Transport_ATPase_IB"/>
</dbReference>
<dbReference type="Pfam" id="PF00702">
    <property type="entry name" value="Hydrolase"/>
    <property type="match status" value="1"/>
</dbReference>
<evidence type="ECO:0000256" key="8">
    <source>
        <dbReference type="ARBA" id="ARBA00022840"/>
    </source>
</evidence>
<keyword evidence="4" id="KW-0597">Phosphoprotein</keyword>
<dbReference type="SFLD" id="SFLDG00002">
    <property type="entry name" value="C1.7:_P-type_atpase_like"/>
    <property type="match status" value="1"/>
</dbReference>
<feature type="transmembrane region" description="Helical" evidence="14">
    <location>
        <begin position="707"/>
        <end position="725"/>
    </location>
</feature>
<accession>A0ABV2DLF1</accession>
<comment type="similarity">
    <text evidence="2 14">Belongs to the cation transport ATPase (P-type) (TC 3.A.3) family. Type IB subfamily.</text>
</comment>
<dbReference type="InterPro" id="IPR023298">
    <property type="entry name" value="ATPase_P-typ_TM_dom_sf"/>
</dbReference>
<dbReference type="InterPro" id="IPR036163">
    <property type="entry name" value="HMA_dom_sf"/>
</dbReference>
<evidence type="ECO:0000256" key="4">
    <source>
        <dbReference type="ARBA" id="ARBA00022553"/>
    </source>
</evidence>
<dbReference type="SUPFAM" id="SSF56784">
    <property type="entry name" value="HAD-like"/>
    <property type="match status" value="1"/>
</dbReference>
<comment type="caution">
    <text evidence="17">The sequence shown here is derived from an EMBL/GenBank/DDBJ whole genome shotgun (WGS) entry which is preliminary data.</text>
</comment>